<dbReference type="InterPro" id="IPR036047">
    <property type="entry name" value="F-box-like_dom_sf"/>
</dbReference>
<dbReference type="SMART" id="SM00367">
    <property type="entry name" value="LRR_CC"/>
    <property type="match status" value="6"/>
</dbReference>
<gene>
    <name evidence="3" type="primary">CSON002948</name>
</gene>
<name>A0A336LII9_CULSO</name>
<dbReference type="InterPro" id="IPR001810">
    <property type="entry name" value="F-box_dom"/>
</dbReference>
<dbReference type="PROSITE" id="PS50181">
    <property type="entry name" value="FBOX"/>
    <property type="match status" value="1"/>
</dbReference>
<protein>
    <submittedName>
        <fullName evidence="3">CSON002948 protein</fullName>
    </submittedName>
</protein>
<dbReference type="OMA" id="GMIKDIM"/>
<accession>A0A336LII9</accession>
<dbReference type="InterPro" id="IPR006553">
    <property type="entry name" value="Leu-rich_rpt_Cys-con_subtyp"/>
</dbReference>
<dbReference type="PANTHER" id="PTHR21010:SF3">
    <property type="entry name" value="DAXX"/>
    <property type="match status" value="1"/>
</dbReference>
<dbReference type="Gene3D" id="3.80.10.10">
    <property type="entry name" value="Ribonuclease Inhibitor"/>
    <property type="match status" value="1"/>
</dbReference>
<sequence>MSEKEINGIEMLPTEVIIHIFKFLNPADCIEASLVCTKWFEVFTLPTFINQFYVNFSNCSLSKFEGPAKIFMNCLRNYTGLNLCDIFSIDEDFDEFWVTFGSNITDLVIKNCTCITGVGFQRMLRYFTSLKSLKLYGQQVVLGIKLNSLQILDLTECNLDKDDAEKMITDLTSLEKLRLNWDTIIDIENVPRNAVQGHTITFLERLSAKKDMLKLDLFLPVPFFGPEILIELAKYANLRLIHFVLKTSGDVSSEIFKNFFETQTSIEKLELQNSRALTQENLQLIARYLKNLKSFVIPNGTPYFETPLDIIHGIESIESFSVKVHFEVDEERRACLTKQVMKKNIKDLRLPNIHTKICDDSLLKLVKSFPDLRVLDLSSSRLADEGLKILFHGLPFLREFILDKCTELSDDGMSGSRNPLYAISNMKGLHKLSLSTCKKITDISLMNFNLPELTYLNLRNLDQITELGIDVVVRYCPSLEDLNLANCTLVNNRSIQLIDTHLNRLRCLDVSGCKKVTEQLQTSFCDRSRKVQVLMSGFYYPLGLDEFCSTNLVGKFTQSVRRIVQDVKDEGSPSGLTRDEIIETNERLRCVRIRLEESYDTAKKALVNLMNKYGDSKIHKNLFQRYPMLKIMIKDVIRLEAEYWKLVEIPKQEQKETVPMFVMRSCSIMEKTQKSGEGVKTTTKLTEEASDRRERMDRLEAMTTSQIEAENTQMINDMYRLLKKYSGLRNLIRDLKSEYENSKIYPIFPRYTILKGMIKDIMHHPDYMEVCHEVD</sequence>
<organism evidence="3">
    <name type="scientific">Culicoides sonorensis</name>
    <name type="common">Biting midge</name>
    <dbReference type="NCBI Taxonomy" id="179676"/>
    <lineage>
        <taxon>Eukaryota</taxon>
        <taxon>Metazoa</taxon>
        <taxon>Ecdysozoa</taxon>
        <taxon>Arthropoda</taxon>
        <taxon>Hexapoda</taxon>
        <taxon>Insecta</taxon>
        <taxon>Pterygota</taxon>
        <taxon>Neoptera</taxon>
        <taxon>Endopterygota</taxon>
        <taxon>Diptera</taxon>
        <taxon>Nematocera</taxon>
        <taxon>Chironomoidea</taxon>
        <taxon>Ceratopogonidae</taxon>
        <taxon>Ceratopogoninae</taxon>
        <taxon>Culicoides</taxon>
        <taxon>Monoculicoides</taxon>
    </lineage>
</organism>
<keyword evidence="1" id="KW-0833">Ubl conjugation pathway</keyword>
<dbReference type="Pfam" id="PF12937">
    <property type="entry name" value="F-box-like"/>
    <property type="match status" value="1"/>
</dbReference>
<feature type="domain" description="F-box" evidence="2">
    <location>
        <begin position="6"/>
        <end position="56"/>
    </location>
</feature>
<dbReference type="SMART" id="SM00256">
    <property type="entry name" value="FBOX"/>
    <property type="match status" value="1"/>
</dbReference>
<evidence type="ECO:0000256" key="1">
    <source>
        <dbReference type="ARBA" id="ARBA00022786"/>
    </source>
</evidence>
<dbReference type="AlphaFoldDB" id="A0A336LII9"/>
<reference evidence="3" key="1">
    <citation type="submission" date="2018-07" db="EMBL/GenBank/DDBJ databases">
        <authorList>
            <person name="Quirk P.G."/>
            <person name="Krulwich T.A."/>
        </authorList>
    </citation>
    <scope>NUCLEOTIDE SEQUENCE</scope>
</reference>
<dbReference type="InterPro" id="IPR032675">
    <property type="entry name" value="LRR_dom_sf"/>
</dbReference>
<dbReference type="EMBL" id="UFQT01000014">
    <property type="protein sequence ID" value="SSX17666.1"/>
    <property type="molecule type" value="Genomic_DNA"/>
</dbReference>
<dbReference type="PANTHER" id="PTHR21010">
    <property type="entry name" value="AGAP001581-PA"/>
    <property type="match status" value="1"/>
</dbReference>
<dbReference type="VEuPathDB" id="VectorBase:CSON002948"/>
<evidence type="ECO:0000313" key="3">
    <source>
        <dbReference type="EMBL" id="SSX17666.1"/>
    </source>
</evidence>
<dbReference type="SUPFAM" id="SSF81383">
    <property type="entry name" value="F-box domain"/>
    <property type="match status" value="1"/>
</dbReference>
<evidence type="ECO:0000259" key="2">
    <source>
        <dbReference type="PROSITE" id="PS50181"/>
    </source>
</evidence>
<dbReference type="SUPFAM" id="SSF52047">
    <property type="entry name" value="RNI-like"/>
    <property type="match status" value="2"/>
</dbReference>
<dbReference type="Gene3D" id="1.20.1280.50">
    <property type="match status" value="1"/>
</dbReference>
<proteinExistence type="predicted"/>